<sequence length="80" mass="8712">THVPNSTPPLGANQLCKVDREKNLARMYPRATKSLQEDPPLLDQSALHRIQARIVNSSGEACDFGPGSEGGIEIRCRIEG</sequence>
<dbReference type="EMBL" id="LN891152">
    <property type="protein sequence ID" value="CUS08035.1"/>
    <property type="molecule type" value="Genomic_DNA"/>
</dbReference>
<accession>A0A292PMW5</accession>
<gene>
    <name evidence="1" type="ORF">GSTUAT00007876001</name>
</gene>
<evidence type="ECO:0000313" key="1">
    <source>
        <dbReference type="EMBL" id="CUS08035.1"/>
    </source>
</evidence>
<evidence type="ECO:0000313" key="2">
    <source>
        <dbReference type="Proteomes" id="UP001412239"/>
    </source>
</evidence>
<dbReference type="AlphaFoldDB" id="A0A292PMW5"/>
<proteinExistence type="predicted"/>
<organism evidence="1 2">
    <name type="scientific">Tuber aestivum</name>
    <name type="common">summer truffle</name>
    <dbReference type="NCBI Taxonomy" id="59557"/>
    <lineage>
        <taxon>Eukaryota</taxon>
        <taxon>Fungi</taxon>
        <taxon>Dikarya</taxon>
        <taxon>Ascomycota</taxon>
        <taxon>Pezizomycotina</taxon>
        <taxon>Pezizomycetes</taxon>
        <taxon>Pezizales</taxon>
        <taxon>Tuberaceae</taxon>
        <taxon>Tuber</taxon>
    </lineage>
</organism>
<keyword evidence="2" id="KW-1185">Reference proteome</keyword>
<protein>
    <submittedName>
        <fullName evidence="1">Uncharacterized protein</fullName>
    </submittedName>
</protein>
<name>A0A292PMW5_9PEZI</name>
<dbReference type="Proteomes" id="UP001412239">
    <property type="component" value="Unassembled WGS sequence"/>
</dbReference>
<reference evidence="1" key="1">
    <citation type="submission" date="2015-10" db="EMBL/GenBank/DDBJ databases">
        <authorList>
            <person name="Regsiter A."/>
            <person name="william w."/>
        </authorList>
    </citation>
    <scope>NUCLEOTIDE SEQUENCE</scope>
    <source>
        <strain evidence="1">Montdore</strain>
    </source>
</reference>
<feature type="non-terminal residue" evidence="1">
    <location>
        <position position="1"/>
    </location>
</feature>
<feature type="non-terminal residue" evidence="1">
    <location>
        <position position="80"/>
    </location>
</feature>